<dbReference type="EMBL" id="JACONT010000004">
    <property type="protein sequence ID" value="MBC3940738.1"/>
    <property type="molecule type" value="Genomic_DNA"/>
</dbReference>
<evidence type="ECO:0008006" key="3">
    <source>
        <dbReference type="Google" id="ProtNLM"/>
    </source>
</evidence>
<evidence type="ECO:0000313" key="2">
    <source>
        <dbReference type="Proteomes" id="UP000597613"/>
    </source>
</evidence>
<gene>
    <name evidence="1" type="ORF">H8S47_03440</name>
</gene>
<comment type="caution">
    <text evidence="1">The sequence shown here is derived from an EMBL/GenBank/DDBJ whole genome shotgun (WGS) entry which is preliminary data.</text>
</comment>
<accession>A0ABR7AJV2</accession>
<evidence type="ECO:0000313" key="1">
    <source>
        <dbReference type="EMBL" id="MBC3940738.1"/>
    </source>
</evidence>
<protein>
    <recommendedName>
        <fullName evidence="3">STAS/SEC14 domain-containing protein</fullName>
    </recommendedName>
</protein>
<proteinExistence type="predicted"/>
<dbReference type="RefSeq" id="WP_187502518.1">
    <property type="nucleotide sequence ID" value="NZ_CP162536.1"/>
</dbReference>
<name>A0ABR7AJV2_9SPHN</name>
<dbReference type="Proteomes" id="UP000597613">
    <property type="component" value="Unassembled WGS sequence"/>
</dbReference>
<sequence>MPMVADGGMYTISFDAPTKTLTIVTEGFWSVATTAAFSAELLARGTAARLYHGRFVVLADLRKAAIQPLKVIDALEAMMPKALKVTSAPIAAVVASHLAKLQTERYLKAENCRTFLDIDEAKAWLAGDGTAA</sequence>
<keyword evidence="2" id="KW-1185">Reference proteome</keyword>
<organism evidence="1 2">
    <name type="scientific">Sphingomonas albertensis</name>
    <dbReference type="NCBI Taxonomy" id="2762591"/>
    <lineage>
        <taxon>Bacteria</taxon>
        <taxon>Pseudomonadati</taxon>
        <taxon>Pseudomonadota</taxon>
        <taxon>Alphaproteobacteria</taxon>
        <taxon>Sphingomonadales</taxon>
        <taxon>Sphingomonadaceae</taxon>
        <taxon>Sphingomonas</taxon>
    </lineage>
</organism>
<reference evidence="1 2" key="1">
    <citation type="submission" date="2020-08" db="EMBL/GenBank/DDBJ databases">
        <title>Putative novel bacterial strains isolated from necrotic wheat leaf tissues caused by Xanthomonas translucens.</title>
        <authorList>
            <person name="Tambong J.T."/>
        </authorList>
    </citation>
    <scope>NUCLEOTIDE SEQUENCE [LARGE SCALE GENOMIC DNA]</scope>
    <source>
        <strain evidence="2">DOAB 1063</strain>
    </source>
</reference>